<protein>
    <submittedName>
        <fullName evidence="2">Uncharacterized protein</fullName>
    </submittedName>
</protein>
<organism evidence="2 3">
    <name type="scientific">Rhizoctonia solani</name>
    <dbReference type="NCBI Taxonomy" id="456999"/>
    <lineage>
        <taxon>Eukaryota</taxon>
        <taxon>Fungi</taxon>
        <taxon>Dikarya</taxon>
        <taxon>Basidiomycota</taxon>
        <taxon>Agaricomycotina</taxon>
        <taxon>Agaricomycetes</taxon>
        <taxon>Cantharellales</taxon>
        <taxon>Ceratobasidiaceae</taxon>
        <taxon>Rhizoctonia</taxon>
    </lineage>
</organism>
<dbReference type="EMBL" id="CAJMWZ010003067">
    <property type="protein sequence ID" value="CAE6468452.1"/>
    <property type="molecule type" value="Genomic_DNA"/>
</dbReference>
<dbReference type="Proteomes" id="UP000663850">
    <property type="component" value="Unassembled WGS sequence"/>
</dbReference>
<sequence>MSVLSSVGQKRRLSNDHPAVSPPLKRHGQPSSKEVDGQRYAERIVRKALRNKKILPFRIEDLQANIDHNKVKVTGQSFRPTLGTETVLRAEDGPQLVVDLNDDIVMFYCPGYVTEVSSGHLLRCLEDVVKANPPVPDKPTGDKRGHNFTAAKKLSHRSVIQGLNDLAPCAYYLAPAWYGTGQENSVDQSPDSSLSRYDSSPTGS</sequence>
<reference evidence="2" key="1">
    <citation type="submission" date="2021-01" db="EMBL/GenBank/DDBJ databases">
        <authorList>
            <person name="Kaushik A."/>
        </authorList>
    </citation>
    <scope>NUCLEOTIDE SEQUENCE</scope>
    <source>
        <strain evidence="2">Type strain: AG8-Rh-89/</strain>
    </source>
</reference>
<accession>A0A8H3BXC5</accession>
<feature type="region of interest" description="Disordered" evidence="1">
    <location>
        <begin position="182"/>
        <end position="204"/>
    </location>
</feature>
<name>A0A8H3BXC5_9AGAM</name>
<feature type="region of interest" description="Disordered" evidence="1">
    <location>
        <begin position="1"/>
        <end position="37"/>
    </location>
</feature>
<evidence type="ECO:0000313" key="2">
    <source>
        <dbReference type="EMBL" id="CAE6468452.1"/>
    </source>
</evidence>
<gene>
    <name evidence="2" type="ORF">RDB_LOCUS58721</name>
</gene>
<feature type="compositionally biased region" description="Low complexity" evidence="1">
    <location>
        <begin position="189"/>
        <end position="204"/>
    </location>
</feature>
<dbReference type="AlphaFoldDB" id="A0A8H3BXC5"/>
<evidence type="ECO:0000313" key="3">
    <source>
        <dbReference type="Proteomes" id="UP000663850"/>
    </source>
</evidence>
<proteinExistence type="predicted"/>
<evidence type="ECO:0000256" key="1">
    <source>
        <dbReference type="SAM" id="MobiDB-lite"/>
    </source>
</evidence>
<comment type="caution">
    <text evidence="2">The sequence shown here is derived from an EMBL/GenBank/DDBJ whole genome shotgun (WGS) entry which is preliminary data.</text>
</comment>